<gene>
    <name evidence="3" type="ORF">DFR34_1202</name>
</gene>
<comment type="caution">
    <text evidence="3">The sequence shown here is derived from an EMBL/GenBank/DDBJ whole genome shotgun (WGS) entry which is preliminary data.</text>
</comment>
<dbReference type="Pfam" id="PF14415">
    <property type="entry name" value="DUF4424"/>
    <property type="match status" value="1"/>
</dbReference>
<feature type="domain" description="DUF4424" evidence="2">
    <location>
        <begin position="23"/>
        <end position="312"/>
    </location>
</feature>
<evidence type="ECO:0000313" key="4">
    <source>
        <dbReference type="Proteomes" id="UP000247555"/>
    </source>
</evidence>
<feature type="signal peptide" evidence="1">
    <location>
        <begin position="1"/>
        <end position="23"/>
    </location>
</feature>
<evidence type="ECO:0000259" key="2">
    <source>
        <dbReference type="Pfam" id="PF14415"/>
    </source>
</evidence>
<dbReference type="Gene3D" id="2.60.40.3680">
    <property type="match status" value="1"/>
</dbReference>
<organism evidence="3 4">
    <name type="scientific">Rivihabitans pingtungensis</name>
    <dbReference type="NCBI Taxonomy" id="1054498"/>
    <lineage>
        <taxon>Bacteria</taxon>
        <taxon>Pseudomonadati</taxon>
        <taxon>Pseudomonadota</taxon>
        <taxon>Betaproteobacteria</taxon>
        <taxon>Neisseriales</taxon>
        <taxon>Aquaspirillaceae</taxon>
        <taxon>Rivihabitans</taxon>
    </lineage>
</organism>
<name>A0A318KUN5_9NEIS</name>
<dbReference type="AlphaFoldDB" id="A0A318KUN5"/>
<accession>A0A318KUN5</accession>
<evidence type="ECO:0000313" key="3">
    <source>
        <dbReference type="EMBL" id="PXX76943.1"/>
    </source>
</evidence>
<keyword evidence="1" id="KW-0732">Signal</keyword>
<dbReference type="Proteomes" id="UP000247555">
    <property type="component" value="Unassembled WGS sequence"/>
</dbReference>
<evidence type="ECO:0000256" key="1">
    <source>
        <dbReference type="SAM" id="SignalP"/>
    </source>
</evidence>
<keyword evidence="4" id="KW-1185">Reference proteome</keyword>
<dbReference type="RefSeq" id="WP_110391551.1">
    <property type="nucleotide sequence ID" value="NZ_QJKI01000020.1"/>
</dbReference>
<dbReference type="EMBL" id="QJKI01000020">
    <property type="protein sequence ID" value="PXX76943.1"/>
    <property type="molecule type" value="Genomic_DNA"/>
</dbReference>
<protein>
    <submittedName>
        <fullName evidence="3">Uncharacterized protein DUF4424</fullName>
    </submittedName>
</protein>
<dbReference type="InterPro" id="IPR025538">
    <property type="entry name" value="DUF4424"/>
</dbReference>
<sequence>MIRHILSGMAVLATLCLCSASFANDSTFGEDNGTIVFKQQADISMDKEVLLISEKQVKVDYVFTNHSAQTLTLPVAFPMPQERFGDMFYDRITQFRLWVNGQRQSTTQRMVVLLNGKTDVTQQIYDLGWTLDDLRYYLGQDEPVLGWRPKRGKPLPLAWRGEPPYDPKLTIHEYFTWQQTFPAGQSVAISHAYKPSLYTSVPYTARSTIETWQKLACLDAEARTAIHRLERHIDRRADPDHTPTILWSGLSYILTTGNHWRGPIKDFTLILKKELPSDLISLCLDGKFTATDPLTLTLHEQNFVPKANLDVLFVRRDRYMKSR</sequence>
<feature type="chain" id="PRO_5016245991" evidence="1">
    <location>
        <begin position="24"/>
        <end position="323"/>
    </location>
</feature>
<reference evidence="3 4" key="1">
    <citation type="submission" date="2018-05" db="EMBL/GenBank/DDBJ databases">
        <title>Genomic Encyclopedia of Type Strains, Phase IV (KMG-IV): sequencing the most valuable type-strain genomes for metagenomic binning, comparative biology and taxonomic classification.</title>
        <authorList>
            <person name="Goeker M."/>
        </authorList>
    </citation>
    <scope>NUCLEOTIDE SEQUENCE [LARGE SCALE GENOMIC DNA]</scope>
    <source>
        <strain evidence="3 4">DSM 29661</strain>
    </source>
</reference>
<dbReference type="OrthoDB" id="7299818at2"/>
<proteinExistence type="predicted"/>